<evidence type="ECO:0000313" key="2">
    <source>
        <dbReference type="Proteomes" id="UP001165287"/>
    </source>
</evidence>
<dbReference type="EMBL" id="JAIQUM010000038">
    <property type="protein sequence ID" value="MBZ5751749.1"/>
    <property type="molecule type" value="Genomic_DNA"/>
</dbReference>
<accession>A0ABS7UUZ2</accession>
<dbReference type="InterPro" id="IPR053028">
    <property type="entry name" value="Spo0E-like_phosphatase"/>
</dbReference>
<reference evidence="1" key="1">
    <citation type="submission" date="2024-05" db="EMBL/GenBank/DDBJ databases">
        <title>Metabacillus sp. nov., isolated from the rhizosphere soil of tomato plants.</title>
        <authorList>
            <person name="Ma R."/>
        </authorList>
    </citation>
    <scope>NUCLEOTIDE SEQUENCE</scope>
    <source>
        <strain evidence="1">DBTR6</strain>
    </source>
</reference>
<dbReference type="PANTHER" id="PTHR41263">
    <property type="entry name" value="ASPARTYL-PHOSPHATE PHOSPHATASE YISI"/>
    <property type="match status" value="1"/>
</dbReference>
<dbReference type="InterPro" id="IPR018540">
    <property type="entry name" value="Spo0E-like"/>
</dbReference>
<dbReference type="Gene3D" id="4.10.280.10">
    <property type="entry name" value="Helix-loop-helix DNA-binding domain"/>
    <property type="match status" value="1"/>
</dbReference>
<dbReference type="SUPFAM" id="SSF140500">
    <property type="entry name" value="BAS1536-like"/>
    <property type="match status" value="1"/>
</dbReference>
<organism evidence="1 2">
    <name type="scientific">Metabacillus rhizolycopersici</name>
    <dbReference type="NCBI Taxonomy" id="2875709"/>
    <lineage>
        <taxon>Bacteria</taxon>
        <taxon>Bacillati</taxon>
        <taxon>Bacillota</taxon>
        <taxon>Bacilli</taxon>
        <taxon>Bacillales</taxon>
        <taxon>Bacillaceae</taxon>
        <taxon>Metabacillus</taxon>
    </lineage>
</organism>
<dbReference type="RefSeq" id="WP_224140072.1">
    <property type="nucleotide sequence ID" value="NZ_JAIQUM010000038.1"/>
</dbReference>
<dbReference type="PANTHER" id="PTHR41263:SF1">
    <property type="entry name" value="ASPARTYL-PHOSPHATE PHOSPHATASE YISI"/>
    <property type="match status" value="1"/>
</dbReference>
<keyword evidence="2" id="KW-1185">Reference proteome</keyword>
<name>A0ABS7UUZ2_9BACI</name>
<evidence type="ECO:0000313" key="1">
    <source>
        <dbReference type="EMBL" id="MBZ5751749.1"/>
    </source>
</evidence>
<sequence>MNRDRLKAKLLEKINNRREEMIITANREGYTSESVIKCSQELDILLNKYQQLLLEEEQQAGRFHGLVFSINMWAHTDSYFEQILEKQ</sequence>
<dbReference type="InterPro" id="IPR036638">
    <property type="entry name" value="HLH_DNA-bd_sf"/>
</dbReference>
<comment type="caution">
    <text evidence="1">The sequence shown here is derived from an EMBL/GenBank/DDBJ whole genome shotgun (WGS) entry which is preliminary data.</text>
</comment>
<proteinExistence type="predicted"/>
<dbReference type="Proteomes" id="UP001165287">
    <property type="component" value="Unassembled WGS sequence"/>
</dbReference>
<dbReference type="Pfam" id="PF09388">
    <property type="entry name" value="SpoOE-like"/>
    <property type="match status" value="1"/>
</dbReference>
<gene>
    <name evidence="1" type="ORF">K9V48_16205</name>
</gene>
<protein>
    <submittedName>
        <fullName evidence="1">Aspartyl-phosphate phosphatase Spo0E family protein</fullName>
    </submittedName>
</protein>
<dbReference type="InterPro" id="IPR037208">
    <property type="entry name" value="Spo0E-like_sf"/>
</dbReference>